<protein>
    <submittedName>
        <fullName evidence="1">Uncharacterized protein</fullName>
    </submittedName>
</protein>
<sequence length="60" mass="6350">MTRVEGSHTSSLWGSRAVVGQLPGVVVKLRCWCGGWWKSGIRDAYMSGPSSDVGRKAAAG</sequence>
<proteinExistence type="predicted"/>
<name>A0A5N8XSQ7_9ACTN</name>
<evidence type="ECO:0000313" key="2">
    <source>
        <dbReference type="Proteomes" id="UP000400924"/>
    </source>
</evidence>
<dbReference type="AlphaFoldDB" id="A0A5N8XSQ7"/>
<reference evidence="1 2" key="1">
    <citation type="submission" date="2019-07" db="EMBL/GenBank/DDBJ databases">
        <title>New species of Amycolatopsis and Streptomyces.</title>
        <authorList>
            <person name="Duangmal K."/>
            <person name="Teo W.F.A."/>
            <person name="Lipun K."/>
        </authorList>
    </citation>
    <scope>NUCLEOTIDE SEQUENCE [LARGE SCALE GENOMIC DNA]</scope>
    <source>
        <strain evidence="1 2">NBRC 106415</strain>
    </source>
</reference>
<gene>
    <name evidence="1" type="ORF">FNH08_36385</name>
</gene>
<dbReference type="EMBL" id="VJZC01000412">
    <property type="protein sequence ID" value="MPY62433.1"/>
    <property type="molecule type" value="Genomic_DNA"/>
</dbReference>
<comment type="caution">
    <text evidence="1">The sequence shown here is derived from an EMBL/GenBank/DDBJ whole genome shotgun (WGS) entry which is preliminary data.</text>
</comment>
<keyword evidence="2" id="KW-1185">Reference proteome</keyword>
<accession>A0A5N8XSQ7</accession>
<dbReference type="Proteomes" id="UP000400924">
    <property type="component" value="Unassembled WGS sequence"/>
</dbReference>
<organism evidence="1 2">
    <name type="scientific">Streptomyces spongiae</name>
    <dbReference type="NCBI Taxonomy" id="565072"/>
    <lineage>
        <taxon>Bacteria</taxon>
        <taxon>Bacillati</taxon>
        <taxon>Actinomycetota</taxon>
        <taxon>Actinomycetes</taxon>
        <taxon>Kitasatosporales</taxon>
        <taxon>Streptomycetaceae</taxon>
        <taxon>Streptomyces</taxon>
    </lineage>
</organism>
<evidence type="ECO:0000313" key="1">
    <source>
        <dbReference type="EMBL" id="MPY62433.1"/>
    </source>
</evidence>